<dbReference type="Proteomes" id="UP000694844">
    <property type="component" value="Chromosome 3"/>
</dbReference>
<organism evidence="21 22">
    <name type="scientific">Crassostrea virginica</name>
    <name type="common">Eastern oyster</name>
    <dbReference type="NCBI Taxonomy" id="6565"/>
    <lineage>
        <taxon>Eukaryota</taxon>
        <taxon>Metazoa</taxon>
        <taxon>Spiralia</taxon>
        <taxon>Lophotrochozoa</taxon>
        <taxon>Mollusca</taxon>
        <taxon>Bivalvia</taxon>
        <taxon>Autobranchia</taxon>
        <taxon>Pteriomorphia</taxon>
        <taxon>Ostreida</taxon>
        <taxon>Ostreoidea</taxon>
        <taxon>Ostreidae</taxon>
        <taxon>Crassostrea</taxon>
    </lineage>
</organism>
<keyword evidence="13" id="KW-0966">Cell projection</keyword>
<dbReference type="KEGG" id="cvn:111123022"/>
<evidence type="ECO:0000256" key="7">
    <source>
        <dbReference type="ARBA" id="ARBA00022729"/>
    </source>
</evidence>
<keyword evidence="6" id="KW-0812">Transmembrane</keyword>
<dbReference type="AlphaFoldDB" id="A0A8B8D202"/>
<dbReference type="GO" id="GO:0072594">
    <property type="term" value="P:establishment of protein localization to organelle"/>
    <property type="evidence" value="ECO:0007669"/>
    <property type="project" value="TreeGrafter"/>
</dbReference>
<dbReference type="InterPro" id="IPR048528">
    <property type="entry name" value="Lamp2-like_luminal"/>
</dbReference>
<evidence type="ECO:0000256" key="17">
    <source>
        <dbReference type="ARBA" id="ARBA00060492"/>
    </source>
</evidence>
<evidence type="ECO:0000256" key="4">
    <source>
        <dbReference type="ARBA" id="ARBA00004279"/>
    </source>
</evidence>
<sequence length="409" mass="45592">MATAVLHQIIPFSSAGGNNGYSLLDSHYFADGDYFCNNRRQYVGFPIQFLRFQAMCHVILDALLTSTYKMKTDSDSISRQCYCVIGHCTTNLIFESEPSVLFEAKEAYHCKSLDSILLHDDSGKNVGTLFISNVIFHVFDFLNGNLTGKVKKCSIDNTNSTLQPENLTPNEDLTDEIANFVLKNEKGKTCVRLSGEIDIKYQYEKSNGNLTSVKLTVPKTAIVSGYCDDKKSYLVLRYTEGGASRGVAFYLSHVGTSTKLENIETILKLDSAKFPSAKHTNAVVRSYGKIGEQLGSGNSYYGCQHEKQFVGRDFILETRHLQLQASVSNLQEDFSLDRTSCPEDDVKMTATQTFSLKDGNQTCVLLSGALRFSIPYTSRQNSTEQQLVNVPFLQTSMYPETVIPPSVRK</sequence>
<gene>
    <name evidence="22" type="primary">LOC111123022</name>
</gene>
<name>A0A8B8D202_CRAVI</name>
<evidence type="ECO:0000256" key="10">
    <source>
        <dbReference type="ARBA" id="ARBA00023018"/>
    </source>
</evidence>
<dbReference type="PANTHER" id="PTHR11506:SF35">
    <property type="entry name" value="LYSOSOME-ASSOCIATED MEMBRANE GLYCOPROTEIN 5"/>
    <property type="match status" value="1"/>
</dbReference>
<keyword evidence="10" id="KW-0770">Synapse</keyword>
<feature type="domain" description="Lysosome-associated membrane glycoprotein 2-like luminal" evidence="20">
    <location>
        <begin position="177"/>
        <end position="325"/>
    </location>
</feature>
<proteinExistence type="inferred from homology"/>
<evidence type="ECO:0000256" key="18">
    <source>
        <dbReference type="ARBA" id="ARBA00074379"/>
    </source>
</evidence>
<keyword evidence="11" id="KW-0472">Membrane</keyword>
<dbReference type="PANTHER" id="PTHR11506">
    <property type="entry name" value="LYSOSOME-ASSOCIATED MEMBRANE GLYCOPROTEIN"/>
    <property type="match status" value="1"/>
</dbReference>
<dbReference type="RefSeq" id="XP_022320811.1">
    <property type="nucleotide sequence ID" value="XM_022465103.1"/>
</dbReference>
<keyword evidence="14" id="KW-0968">Cytoplasmic vesicle</keyword>
<evidence type="ECO:0000256" key="8">
    <source>
        <dbReference type="ARBA" id="ARBA00022753"/>
    </source>
</evidence>
<dbReference type="OrthoDB" id="6129311at2759"/>
<protein>
    <recommendedName>
        <fullName evidence="18">Lysosome-associated membrane glycoprotein 5</fullName>
    </recommendedName>
    <alternativeName>
        <fullName evidence="19">Lysosome-associated membrane protein 5</fullName>
    </alternativeName>
</protein>
<evidence type="ECO:0000256" key="16">
    <source>
        <dbReference type="ARBA" id="ARBA00053950"/>
    </source>
</evidence>
<evidence type="ECO:0000313" key="22">
    <source>
        <dbReference type="RefSeq" id="XP_022320811.1"/>
    </source>
</evidence>
<evidence type="ECO:0000256" key="19">
    <source>
        <dbReference type="ARBA" id="ARBA00076257"/>
    </source>
</evidence>
<evidence type="ECO:0000256" key="9">
    <source>
        <dbReference type="ARBA" id="ARBA00022989"/>
    </source>
</evidence>
<evidence type="ECO:0000256" key="3">
    <source>
        <dbReference type="ARBA" id="ARBA00004172"/>
    </source>
</evidence>
<dbReference type="Pfam" id="PF01299">
    <property type="entry name" value="Lamp2-like_luminal"/>
    <property type="match status" value="1"/>
</dbReference>
<dbReference type="GO" id="GO:0005765">
    <property type="term" value="C:lysosomal membrane"/>
    <property type="evidence" value="ECO:0007669"/>
    <property type="project" value="TreeGrafter"/>
</dbReference>
<comment type="function">
    <text evidence="16">Plays a role in short-term synaptic plasticity in a subset of GABAergic neurons in the brain.</text>
</comment>
<reference evidence="22" key="1">
    <citation type="submission" date="2025-08" db="UniProtKB">
        <authorList>
            <consortium name="RefSeq"/>
        </authorList>
    </citation>
    <scope>IDENTIFICATION</scope>
    <source>
        <tissue evidence="22">Whole sample</tissue>
    </source>
</reference>
<evidence type="ECO:0000256" key="14">
    <source>
        <dbReference type="ARBA" id="ARBA00023329"/>
    </source>
</evidence>
<evidence type="ECO:0000256" key="11">
    <source>
        <dbReference type="ARBA" id="ARBA00023136"/>
    </source>
</evidence>
<evidence type="ECO:0000256" key="5">
    <source>
        <dbReference type="ARBA" id="ARBA00009644"/>
    </source>
</evidence>
<keyword evidence="8" id="KW-0967">Endosome</keyword>
<evidence type="ECO:0000256" key="13">
    <source>
        <dbReference type="ARBA" id="ARBA00023273"/>
    </source>
</evidence>
<comment type="similarity">
    <text evidence="5">Belongs to the LAMP family.</text>
</comment>
<dbReference type="InterPro" id="IPR002000">
    <property type="entry name" value="Lysosome-assoc_membr_glycop"/>
</dbReference>
<keyword evidence="9" id="KW-1133">Transmembrane helix</keyword>
<evidence type="ECO:0000256" key="12">
    <source>
        <dbReference type="ARBA" id="ARBA00023180"/>
    </source>
</evidence>
<keyword evidence="21" id="KW-1185">Reference proteome</keyword>
<dbReference type="GO" id="GO:0031902">
    <property type="term" value="C:late endosome membrane"/>
    <property type="evidence" value="ECO:0007669"/>
    <property type="project" value="TreeGrafter"/>
</dbReference>
<evidence type="ECO:0000256" key="1">
    <source>
        <dbReference type="ARBA" id="ARBA00004151"/>
    </source>
</evidence>
<accession>A0A8B8D202</accession>
<evidence type="ECO:0000313" key="21">
    <source>
        <dbReference type="Proteomes" id="UP000694844"/>
    </source>
</evidence>
<evidence type="ECO:0000259" key="20">
    <source>
        <dbReference type="Pfam" id="PF01299"/>
    </source>
</evidence>
<evidence type="ECO:0000256" key="6">
    <source>
        <dbReference type="ARBA" id="ARBA00022692"/>
    </source>
</evidence>
<dbReference type="Gene3D" id="2.40.160.110">
    <property type="match status" value="2"/>
</dbReference>
<evidence type="ECO:0000256" key="2">
    <source>
        <dbReference type="ARBA" id="ARBA00004158"/>
    </source>
</evidence>
<keyword evidence="7" id="KW-0732">Signal</keyword>
<comment type="subcellular location">
    <subcellularLocation>
        <location evidence="4">Cell projection</location>
        <location evidence="4">Dendrite</location>
    </subcellularLocation>
    <subcellularLocation>
        <location evidence="17">Cell projection</location>
        <location evidence="17">Growth cone membrane</location>
        <topology evidence="17">Single-pass type I membrane protein</topology>
    </subcellularLocation>
    <subcellularLocation>
        <location evidence="15">Cytoplasmic vesicle</location>
        <location evidence="15">Secretory vesicle</location>
        <location evidence="15">Synaptic vesicle membrane</location>
        <topology evidence="15">Single-pass type I membrane protein</topology>
    </subcellularLocation>
    <subcellularLocation>
        <location evidence="2">Early endosome membrane</location>
        <topology evidence="2">Single-pass type I membrane protein</topology>
    </subcellularLocation>
    <subcellularLocation>
        <location evidence="1">Endoplasmic reticulum-Golgi intermediate compartment membrane</location>
        <topology evidence="1">Single-pass type I membrane protein</topology>
    </subcellularLocation>
    <subcellularLocation>
        <location evidence="3">Recycling endosome</location>
    </subcellularLocation>
</comment>
<evidence type="ECO:0000256" key="15">
    <source>
        <dbReference type="ARBA" id="ARBA00029428"/>
    </source>
</evidence>
<keyword evidence="12" id="KW-0325">Glycoprotein</keyword>
<dbReference type="GO" id="GO:0005886">
    <property type="term" value="C:plasma membrane"/>
    <property type="evidence" value="ECO:0007669"/>
    <property type="project" value="UniProtKB-SubCell"/>
</dbReference>
<dbReference type="GeneID" id="111123022"/>